<evidence type="ECO:0000313" key="2">
    <source>
        <dbReference type="Proteomes" id="UP000628086"/>
    </source>
</evidence>
<gene>
    <name evidence="1" type="ORF">HU747_03855</name>
</gene>
<accession>A0ABR6V2U3</accession>
<comment type="caution">
    <text evidence="1">The sequence shown here is derived from an EMBL/GenBank/DDBJ whole genome shotgun (WGS) entry which is preliminary data.</text>
</comment>
<sequence>MILLIPRSKADVHCSFRFETPFFAVYRVSESLLRPDDLPGLHELIQECGFSPHECLFEYAKNITLKKVGDGDWLLACSEPISPFKPKRAEFWPLHSSHGQDYLESVTDSARAEVFSAGSNPTETSGPGKWLLKVIDNDALWNILAIASNRTGTIANEGSMFFSDGKDWANTSRTLTHEWTRLADDEQHFESGSAVYRYGTLKKTVQKYVESDDNWAVKGLSWYWVPVTPNIIFERKH</sequence>
<dbReference type="EMBL" id="JABWRS010000002">
    <property type="protein sequence ID" value="MBC3474729.1"/>
    <property type="molecule type" value="Genomic_DNA"/>
</dbReference>
<dbReference type="Proteomes" id="UP000628086">
    <property type="component" value="Unassembled WGS sequence"/>
</dbReference>
<keyword evidence="2" id="KW-1185">Reference proteome</keyword>
<dbReference type="RefSeq" id="WP_148299900.1">
    <property type="nucleotide sequence ID" value="NZ_JABWRR010000032.1"/>
</dbReference>
<evidence type="ECO:0000313" key="1">
    <source>
        <dbReference type="EMBL" id="MBC3474729.1"/>
    </source>
</evidence>
<organism evidence="1 2">
    <name type="scientific">Pseudomonas taiwanensis</name>
    <dbReference type="NCBI Taxonomy" id="470150"/>
    <lineage>
        <taxon>Bacteria</taxon>
        <taxon>Pseudomonadati</taxon>
        <taxon>Pseudomonadota</taxon>
        <taxon>Gammaproteobacteria</taxon>
        <taxon>Pseudomonadales</taxon>
        <taxon>Pseudomonadaceae</taxon>
        <taxon>Pseudomonas</taxon>
    </lineage>
</organism>
<protein>
    <submittedName>
        <fullName evidence="1">Uncharacterized protein</fullName>
    </submittedName>
</protein>
<reference evidence="1 2" key="1">
    <citation type="journal article" date="2020" name="Microorganisms">
        <title>Reliable Identification of Environmental Pseudomonas Isolates Using the rpoD Gene.</title>
        <authorList>
            <consortium name="The Broad Institute Genome Sequencing Platform"/>
            <person name="Girard L."/>
            <person name="Lood C."/>
            <person name="Rokni-Zadeh H."/>
            <person name="van Noort V."/>
            <person name="Lavigne R."/>
            <person name="De Mot R."/>
        </authorList>
    </citation>
    <scope>NUCLEOTIDE SEQUENCE [LARGE SCALE GENOMIC DNA]</scope>
    <source>
        <strain evidence="1 2">RW7P2</strain>
    </source>
</reference>
<proteinExistence type="predicted"/>
<name>A0ABR6V2U3_9PSED</name>